<dbReference type="RefSeq" id="WP_155698957.1">
    <property type="nucleotide sequence ID" value="NZ_CP034235.1"/>
</dbReference>
<evidence type="ECO:0008006" key="3">
    <source>
        <dbReference type="Google" id="ProtNLM"/>
    </source>
</evidence>
<dbReference type="Gene3D" id="2.60.40.10">
    <property type="entry name" value="Immunoglobulins"/>
    <property type="match status" value="3"/>
</dbReference>
<accession>A0A6B8RBM3</accession>
<gene>
    <name evidence="1" type="ORF">EHS13_03090</name>
</gene>
<proteinExistence type="predicted"/>
<keyword evidence="2" id="KW-1185">Reference proteome</keyword>
<name>A0A6B8RBM3_9BACL</name>
<dbReference type="Proteomes" id="UP000426246">
    <property type="component" value="Chromosome"/>
</dbReference>
<protein>
    <recommendedName>
        <fullName evidence="3">Fibronectin type-III domain-containing protein</fullName>
    </recommendedName>
</protein>
<reference evidence="2" key="1">
    <citation type="submission" date="2018-11" db="EMBL/GenBank/DDBJ databases">
        <title>Complete genome sequence of Paenibacillus sp. ML311-T8.</title>
        <authorList>
            <person name="Nam Y.-D."/>
            <person name="Kang J."/>
            <person name="Chung W.-H."/>
            <person name="Park Y.S."/>
        </authorList>
    </citation>
    <scope>NUCLEOTIDE SEQUENCE [LARGE SCALE GENOMIC DNA]</scope>
    <source>
        <strain evidence="2">ML311-T8</strain>
    </source>
</reference>
<sequence>MTITNNTIENTVTQSSRNSVSGAARTIVFMTFSPLISGVSLVYYSETLWHIAGSPCTFVGLNIQLIRTSDSVVMATGTASGITSGVAPSIGNITFSPTVTLVSGVQYKITFAYTSYSGGGLYYWGTTGTTKNNTQIQIYQPGSFDGQGYLNYNVFTNTAPNAPTLTGSNSGLSTTVNWNFSDPDAGDTQGWFRYQVCSNNLFNGTGTAWGDTGQQAGNNLTYSDGKPKGTWYFRVMVWDAAGVASPWSNTLVLNTNSGPNAPTITSPTSGQHVATQTPAISWTFSDPDGGDAQSAFAVEIVNSAYNAVLWTSGWITGVATRSYTIPVGAVTGYGTHYVRMQVKDTAGTINAANGTGGGDANYGNMIFYVNKPPLAPTLTTHANINPNLGQSFLWTFNDTDVGDTQSAYQVQWLRVSDSVVVQDTGKQVSAGSSFSIAGNAFVAGIQYKWQVRTWDNYDVVGPYSGFSTFYTFAPSLSFGTDF</sequence>
<dbReference type="InterPro" id="IPR013783">
    <property type="entry name" value="Ig-like_fold"/>
</dbReference>
<dbReference type="AlphaFoldDB" id="A0A6B8RBM3"/>
<dbReference type="Pfam" id="PF25788">
    <property type="entry name" value="Ig_Rha78A_N"/>
    <property type="match status" value="1"/>
</dbReference>
<organism evidence="1 2">
    <name type="scientific">Paenibacillus psychroresistens</name>
    <dbReference type="NCBI Taxonomy" id="1778678"/>
    <lineage>
        <taxon>Bacteria</taxon>
        <taxon>Bacillati</taxon>
        <taxon>Bacillota</taxon>
        <taxon>Bacilli</taxon>
        <taxon>Bacillales</taxon>
        <taxon>Paenibacillaceae</taxon>
        <taxon>Paenibacillus</taxon>
    </lineage>
</organism>
<evidence type="ECO:0000313" key="1">
    <source>
        <dbReference type="EMBL" id="QGQ93961.1"/>
    </source>
</evidence>
<dbReference type="KEGG" id="ppsc:EHS13_03090"/>
<dbReference type="OrthoDB" id="1947745at2"/>
<dbReference type="EMBL" id="CP034235">
    <property type="protein sequence ID" value="QGQ93961.1"/>
    <property type="molecule type" value="Genomic_DNA"/>
</dbReference>
<evidence type="ECO:0000313" key="2">
    <source>
        <dbReference type="Proteomes" id="UP000426246"/>
    </source>
</evidence>